<keyword evidence="4" id="KW-1133">Transmembrane helix</keyword>
<evidence type="ECO:0000256" key="3">
    <source>
        <dbReference type="ARBA" id="ARBA00022679"/>
    </source>
</evidence>
<dbReference type="EMBL" id="JAJSOF020000013">
    <property type="protein sequence ID" value="KAJ4442370.1"/>
    <property type="molecule type" value="Genomic_DNA"/>
</dbReference>
<protein>
    <recommendedName>
        <fullName evidence="7">UDP-glucuronosyltransferase</fullName>
    </recommendedName>
</protein>
<gene>
    <name evidence="5" type="ORF">ANN_03956</name>
</gene>
<sequence>MVFPHKGKGVILFQEYTPGNKWIFSKEGLSSSEWRDAIKMNANVAPVRSLHGRSLDGFRCRYCNEIETLAHVLGSCQHGELLRNSRHHNIRKLIAQALRNKSFEVHEEVHCVASEGGGIRRADIVALDKTNSKGFILDPTVRFEMSQTQPSEVNKEKQQIYEPTIPYFREKYQMEGTWEVHVGGNPYNLEDNTLFETAIQTWHLGCGLCADVLSDTKVQELIHSKDLHFDLIIMEAFFSDCFLQFAYKFKAPVVKFCTFGGTHWMGDWVGNPSPPSYVPDAMLNLGDRMSFWERAFNLLGGTFFRLGRQLYYLPRLDAVVRNLFNVSEPLPRLVELEATTTTLVLLNSHFSISYPRPLTPSIVEVGGLHVRPPRQLPQDLQKYLDEASHGVVYFSMGSILKSSDLPDVKRQALLKAFAKIKQKVLWKWETESLPGQPDNVRLGQWLPQSDILAHPNVLLFVTHGGLLSSQEAITRGIPIVGIPIFGDQKHNVARAVSFGIGIRLDFNNISEHSVSWALREGLENPKYLKNARRLSRLFQDQPLTPLQQAVYWTEYVMRHKGAPHMRSAALDLTWYQYMLLDVIAVLCLVISSVLFVTFLLLKTMINQISKFRTTKHLSKKNK</sequence>
<comment type="caution">
    <text evidence="5">The sequence shown here is derived from an EMBL/GenBank/DDBJ whole genome shotgun (WGS) entry which is preliminary data.</text>
</comment>
<dbReference type="CDD" id="cd03784">
    <property type="entry name" value="GT1_Gtf-like"/>
    <property type="match status" value="1"/>
</dbReference>
<feature type="transmembrane region" description="Helical" evidence="4">
    <location>
        <begin position="574"/>
        <end position="601"/>
    </location>
</feature>
<proteinExistence type="inferred from homology"/>
<dbReference type="Pfam" id="PF00201">
    <property type="entry name" value="UDPGT"/>
    <property type="match status" value="1"/>
</dbReference>
<evidence type="ECO:0008006" key="7">
    <source>
        <dbReference type="Google" id="ProtNLM"/>
    </source>
</evidence>
<reference evidence="5 6" key="1">
    <citation type="journal article" date="2022" name="Allergy">
        <title>Genome assembly and annotation of Periplaneta americana reveal a comprehensive cockroach allergen profile.</title>
        <authorList>
            <person name="Wang L."/>
            <person name="Xiong Q."/>
            <person name="Saelim N."/>
            <person name="Wang L."/>
            <person name="Nong W."/>
            <person name="Wan A.T."/>
            <person name="Shi M."/>
            <person name="Liu X."/>
            <person name="Cao Q."/>
            <person name="Hui J.H.L."/>
            <person name="Sookrung N."/>
            <person name="Leung T.F."/>
            <person name="Tungtrongchitr A."/>
            <person name="Tsui S.K.W."/>
        </authorList>
    </citation>
    <scope>NUCLEOTIDE SEQUENCE [LARGE SCALE GENOMIC DNA]</scope>
    <source>
        <strain evidence="5">PWHHKU_190912</strain>
    </source>
</reference>
<dbReference type="Gene3D" id="3.40.50.2000">
    <property type="entry name" value="Glycogen Phosphorylase B"/>
    <property type="match status" value="1"/>
</dbReference>
<dbReference type="PANTHER" id="PTHR48043:SF159">
    <property type="entry name" value="EG:EG0003.4 PROTEIN-RELATED"/>
    <property type="match status" value="1"/>
</dbReference>
<dbReference type="InterPro" id="IPR002213">
    <property type="entry name" value="UDP_glucos_trans"/>
</dbReference>
<accession>A0ABQ8T935</accession>
<keyword evidence="4" id="KW-0812">Transmembrane</keyword>
<evidence type="ECO:0000256" key="4">
    <source>
        <dbReference type="SAM" id="Phobius"/>
    </source>
</evidence>
<keyword evidence="3" id="KW-0808">Transferase</keyword>
<comment type="similarity">
    <text evidence="1">Belongs to the UDP-glycosyltransferase family.</text>
</comment>
<dbReference type="InterPro" id="IPR050271">
    <property type="entry name" value="UDP-glycosyltransferase"/>
</dbReference>
<keyword evidence="4" id="KW-0472">Membrane</keyword>
<keyword evidence="6" id="KW-1185">Reference proteome</keyword>
<dbReference type="PANTHER" id="PTHR48043">
    <property type="entry name" value="EG:EG0003.4 PROTEIN-RELATED"/>
    <property type="match status" value="1"/>
</dbReference>
<name>A0ABQ8T935_PERAM</name>
<evidence type="ECO:0000256" key="2">
    <source>
        <dbReference type="ARBA" id="ARBA00022676"/>
    </source>
</evidence>
<dbReference type="Proteomes" id="UP001148838">
    <property type="component" value="Unassembled WGS sequence"/>
</dbReference>
<evidence type="ECO:0000256" key="1">
    <source>
        <dbReference type="ARBA" id="ARBA00009995"/>
    </source>
</evidence>
<organism evidence="5 6">
    <name type="scientific">Periplaneta americana</name>
    <name type="common">American cockroach</name>
    <name type="synonym">Blatta americana</name>
    <dbReference type="NCBI Taxonomy" id="6978"/>
    <lineage>
        <taxon>Eukaryota</taxon>
        <taxon>Metazoa</taxon>
        <taxon>Ecdysozoa</taxon>
        <taxon>Arthropoda</taxon>
        <taxon>Hexapoda</taxon>
        <taxon>Insecta</taxon>
        <taxon>Pterygota</taxon>
        <taxon>Neoptera</taxon>
        <taxon>Polyneoptera</taxon>
        <taxon>Dictyoptera</taxon>
        <taxon>Blattodea</taxon>
        <taxon>Blattoidea</taxon>
        <taxon>Blattidae</taxon>
        <taxon>Blattinae</taxon>
        <taxon>Periplaneta</taxon>
    </lineage>
</organism>
<keyword evidence="2" id="KW-0328">Glycosyltransferase</keyword>
<dbReference type="InterPro" id="IPR035595">
    <property type="entry name" value="UDP_glycos_trans_CS"/>
</dbReference>
<dbReference type="PROSITE" id="PS00375">
    <property type="entry name" value="UDPGT"/>
    <property type="match status" value="1"/>
</dbReference>
<evidence type="ECO:0000313" key="5">
    <source>
        <dbReference type="EMBL" id="KAJ4442370.1"/>
    </source>
</evidence>
<evidence type="ECO:0000313" key="6">
    <source>
        <dbReference type="Proteomes" id="UP001148838"/>
    </source>
</evidence>
<dbReference type="SUPFAM" id="SSF53756">
    <property type="entry name" value="UDP-Glycosyltransferase/glycogen phosphorylase"/>
    <property type="match status" value="1"/>
</dbReference>